<dbReference type="InterPro" id="IPR035566">
    <property type="entry name" value="Ribosomal_protein_bL20_C"/>
</dbReference>
<evidence type="ECO:0000256" key="6">
    <source>
        <dbReference type="RuleBase" id="RU000560"/>
    </source>
</evidence>
<accession>A0A1F5DMY2</accession>
<dbReference type="CDD" id="cd07026">
    <property type="entry name" value="Ribosomal_L20"/>
    <property type="match status" value="1"/>
</dbReference>
<dbReference type="SUPFAM" id="SSF74731">
    <property type="entry name" value="Ribosomal protein L20"/>
    <property type="match status" value="1"/>
</dbReference>
<dbReference type="FunFam" id="1.10.1900.20:FF:000001">
    <property type="entry name" value="50S ribosomal protein L20"/>
    <property type="match status" value="1"/>
</dbReference>
<sequence>MPRVKRGIQTKKTHKNILKTTKGYRHGRKSLIKMAKQAQVKAGKYAYRDRRVKKRDFRRLWIVQINAACRQNDIKYSVFIKALKDKKIELDRKVLADLAENNPEEFAKIVKKVK</sequence>
<gene>
    <name evidence="5" type="primary">rplT</name>
    <name evidence="7" type="ORF">A2V71_04680</name>
</gene>
<name>A0A1F5DMY2_9BACT</name>
<reference evidence="7 8" key="1">
    <citation type="journal article" date="2016" name="Nat. Commun.">
        <title>Thousands of microbial genomes shed light on interconnected biogeochemical processes in an aquifer system.</title>
        <authorList>
            <person name="Anantharaman K."/>
            <person name="Brown C.T."/>
            <person name="Hug L.A."/>
            <person name="Sharon I."/>
            <person name="Castelle C.J."/>
            <person name="Probst A.J."/>
            <person name="Thomas B.C."/>
            <person name="Singh A."/>
            <person name="Wilkins M.J."/>
            <person name="Karaoz U."/>
            <person name="Brodie E.L."/>
            <person name="Williams K.H."/>
            <person name="Hubbard S.S."/>
            <person name="Banfield J.F."/>
        </authorList>
    </citation>
    <scope>NUCLEOTIDE SEQUENCE [LARGE SCALE GENOMIC DNA]</scope>
</reference>
<comment type="similarity">
    <text evidence="1 5 6">Belongs to the bacterial ribosomal protein bL20 family.</text>
</comment>
<evidence type="ECO:0000256" key="2">
    <source>
        <dbReference type="ARBA" id="ARBA00022980"/>
    </source>
</evidence>
<comment type="caution">
    <text evidence="7">The sequence shown here is derived from an EMBL/GenBank/DDBJ whole genome shotgun (WGS) entry which is preliminary data.</text>
</comment>
<dbReference type="GO" id="GO:0006412">
    <property type="term" value="P:translation"/>
    <property type="evidence" value="ECO:0007669"/>
    <property type="project" value="InterPro"/>
</dbReference>
<keyword evidence="5 6" id="KW-0694">RNA-binding</keyword>
<comment type="function">
    <text evidence="5 6">Binds directly to 23S ribosomal RNA and is necessary for the in vitro assembly process of the 50S ribosomal subunit. It is not involved in the protein synthesizing functions of that subunit.</text>
</comment>
<evidence type="ECO:0000313" key="8">
    <source>
        <dbReference type="Proteomes" id="UP000178764"/>
    </source>
</evidence>
<dbReference type="InterPro" id="IPR005813">
    <property type="entry name" value="Ribosomal_bL20"/>
</dbReference>
<dbReference type="GO" id="GO:0005840">
    <property type="term" value="C:ribosome"/>
    <property type="evidence" value="ECO:0007669"/>
    <property type="project" value="UniProtKB-KW"/>
</dbReference>
<keyword evidence="2 5" id="KW-0689">Ribosomal protein</keyword>
<keyword evidence="3 5" id="KW-0687">Ribonucleoprotein</keyword>
<keyword evidence="5 6" id="KW-0699">rRNA-binding</keyword>
<evidence type="ECO:0000256" key="1">
    <source>
        <dbReference type="ARBA" id="ARBA00007698"/>
    </source>
</evidence>
<dbReference type="NCBIfam" id="TIGR01032">
    <property type="entry name" value="rplT_bact"/>
    <property type="match status" value="1"/>
</dbReference>
<evidence type="ECO:0000256" key="4">
    <source>
        <dbReference type="ARBA" id="ARBA00035172"/>
    </source>
</evidence>
<evidence type="ECO:0000256" key="5">
    <source>
        <dbReference type="HAMAP-Rule" id="MF_00382"/>
    </source>
</evidence>
<dbReference type="PRINTS" id="PR00062">
    <property type="entry name" value="RIBOSOMALL20"/>
</dbReference>
<dbReference type="GO" id="GO:1990904">
    <property type="term" value="C:ribonucleoprotein complex"/>
    <property type="evidence" value="ECO:0007669"/>
    <property type="project" value="UniProtKB-KW"/>
</dbReference>
<dbReference type="AlphaFoldDB" id="A0A1F5DMY2"/>
<dbReference type="Gene3D" id="1.10.1900.20">
    <property type="entry name" value="Ribosomal protein L20"/>
    <property type="match status" value="1"/>
</dbReference>
<evidence type="ECO:0000256" key="3">
    <source>
        <dbReference type="ARBA" id="ARBA00023274"/>
    </source>
</evidence>
<proteinExistence type="inferred from homology"/>
<protein>
    <recommendedName>
        <fullName evidence="4 5">Large ribosomal subunit protein bL20</fullName>
    </recommendedName>
</protein>
<organism evidence="7 8">
    <name type="scientific">Candidatus Berkelbacteria bacterium RBG_13_40_8</name>
    <dbReference type="NCBI Taxonomy" id="1797467"/>
    <lineage>
        <taxon>Bacteria</taxon>
        <taxon>Candidatus Berkelbacteria</taxon>
    </lineage>
</organism>
<dbReference type="GO" id="GO:0003735">
    <property type="term" value="F:structural constituent of ribosome"/>
    <property type="evidence" value="ECO:0007669"/>
    <property type="project" value="InterPro"/>
</dbReference>
<dbReference type="GO" id="GO:0019843">
    <property type="term" value="F:rRNA binding"/>
    <property type="evidence" value="ECO:0007669"/>
    <property type="project" value="UniProtKB-UniRule"/>
</dbReference>
<dbReference type="PANTHER" id="PTHR10986">
    <property type="entry name" value="39S RIBOSOMAL PROTEIN L20"/>
    <property type="match status" value="1"/>
</dbReference>
<dbReference type="Proteomes" id="UP000178764">
    <property type="component" value="Unassembled WGS sequence"/>
</dbReference>
<dbReference type="HAMAP" id="MF_00382">
    <property type="entry name" value="Ribosomal_bL20"/>
    <property type="match status" value="1"/>
</dbReference>
<dbReference type="Gene3D" id="6.10.160.10">
    <property type="match status" value="1"/>
</dbReference>
<evidence type="ECO:0000313" key="7">
    <source>
        <dbReference type="EMBL" id="OGD56400.1"/>
    </source>
</evidence>
<dbReference type="GO" id="GO:0000027">
    <property type="term" value="P:ribosomal large subunit assembly"/>
    <property type="evidence" value="ECO:0007669"/>
    <property type="project" value="UniProtKB-UniRule"/>
</dbReference>
<dbReference type="Pfam" id="PF00453">
    <property type="entry name" value="Ribosomal_L20"/>
    <property type="match status" value="1"/>
</dbReference>
<dbReference type="EMBL" id="MEZT01000021">
    <property type="protein sequence ID" value="OGD56400.1"/>
    <property type="molecule type" value="Genomic_DNA"/>
</dbReference>